<accession>A0A3A9Z6A3</accession>
<sequence length="118" mass="13039">MWGVEDLREWVNGLPEVEEATHFGQPSFKVKGRPFAGIERDGTTAVAAVAQEEAARAVAEDPEHYAEVWRPGGPHGRIFVGLRVELAAVSGDRLRELVVRAWRHKAPKRVVAAYDAGR</sequence>
<comment type="caution">
    <text evidence="1">The sequence shown here is derived from an EMBL/GenBank/DDBJ whole genome shotgun (WGS) entry which is preliminary data.</text>
</comment>
<dbReference type="OrthoDB" id="6167040at2"/>
<evidence type="ECO:0000313" key="2">
    <source>
        <dbReference type="Proteomes" id="UP000272474"/>
    </source>
</evidence>
<dbReference type="InterPro" id="IPR038056">
    <property type="entry name" value="YjbR-like_sf"/>
</dbReference>
<name>A0A3A9Z6A3_9ACTN</name>
<reference evidence="1 2" key="1">
    <citation type="journal article" date="2014" name="Int. J. Syst. Evol. Microbiol.">
        <title>Streptomyces hoynatensis sp. nov., isolated from deep marine sediment.</title>
        <authorList>
            <person name="Veyisoglu A."/>
            <person name="Sahin N."/>
        </authorList>
    </citation>
    <scope>NUCLEOTIDE SEQUENCE [LARGE SCALE GENOMIC DNA]</scope>
    <source>
        <strain evidence="1 2">KCTC 29097</strain>
    </source>
</reference>
<dbReference type="EMBL" id="RBAL01000004">
    <property type="protein sequence ID" value="RKN43901.1"/>
    <property type="molecule type" value="Genomic_DNA"/>
</dbReference>
<organism evidence="1 2">
    <name type="scientific">Streptomyces hoynatensis</name>
    <dbReference type="NCBI Taxonomy" id="1141874"/>
    <lineage>
        <taxon>Bacteria</taxon>
        <taxon>Bacillati</taxon>
        <taxon>Actinomycetota</taxon>
        <taxon>Actinomycetes</taxon>
        <taxon>Kitasatosporales</taxon>
        <taxon>Streptomycetaceae</taxon>
        <taxon>Streptomyces</taxon>
    </lineage>
</organism>
<dbReference type="SUPFAM" id="SSF142906">
    <property type="entry name" value="YjbR-like"/>
    <property type="match status" value="1"/>
</dbReference>
<dbReference type="RefSeq" id="WP_120677550.1">
    <property type="nucleotide sequence ID" value="NZ_RBAL01000004.1"/>
</dbReference>
<protein>
    <submittedName>
        <fullName evidence="1">MmcQ/YjbR family DNA-binding protein</fullName>
    </submittedName>
</protein>
<evidence type="ECO:0000313" key="1">
    <source>
        <dbReference type="EMBL" id="RKN43901.1"/>
    </source>
</evidence>
<dbReference type="Proteomes" id="UP000272474">
    <property type="component" value="Unassembled WGS sequence"/>
</dbReference>
<dbReference type="AlphaFoldDB" id="A0A3A9Z6A3"/>
<dbReference type="Pfam" id="PF04237">
    <property type="entry name" value="YjbR"/>
    <property type="match status" value="1"/>
</dbReference>
<dbReference type="GO" id="GO:0003677">
    <property type="term" value="F:DNA binding"/>
    <property type="evidence" value="ECO:0007669"/>
    <property type="project" value="UniProtKB-KW"/>
</dbReference>
<dbReference type="InterPro" id="IPR058532">
    <property type="entry name" value="YjbR/MT2646/Rv2570-like"/>
</dbReference>
<keyword evidence="2" id="KW-1185">Reference proteome</keyword>
<keyword evidence="1" id="KW-0238">DNA-binding</keyword>
<proteinExistence type="predicted"/>
<gene>
    <name evidence="1" type="ORF">D7294_09430</name>
</gene>